<dbReference type="PROSITE" id="PS51257">
    <property type="entry name" value="PROKAR_LIPOPROTEIN"/>
    <property type="match status" value="1"/>
</dbReference>
<dbReference type="Proteomes" id="UP000730482">
    <property type="component" value="Unassembled WGS sequence"/>
</dbReference>
<organism evidence="3 4">
    <name type="scientific">Catenulispora pinistramenti</name>
    <dbReference type="NCBI Taxonomy" id="2705254"/>
    <lineage>
        <taxon>Bacteria</taxon>
        <taxon>Bacillati</taxon>
        <taxon>Actinomycetota</taxon>
        <taxon>Actinomycetes</taxon>
        <taxon>Catenulisporales</taxon>
        <taxon>Catenulisporaceae</taxon>
        <taxon>Catenulispora</taxon>
    </lineage>
</organism>
<evidence type="ECO:0000256" key="1">
    <source>
        <dbReference type="SAM" id="MobiDB-lite"/>
    </source>
</evidence>
<proteinExistence type="predicted"/>
<keyword evidence="4" id="KW-1185">Reference proteome</keyword>
<protein>
    <recommendedName>
        <fullName evidence="5">Lipoprotein</fullName>
    </recommendedName>
</protein>
<reference evidence="3 4" key="1">
    <citation type="submission" date="2020-02" db="EMBL/GenBank/DDBJ databases">
        <title>Acidophilic actinobacteria isolated from forest soil.</title>
        <authorList>
            <person name="Golinska P."/>
        </authorList>
    </citation>
    <scope>NUCLEOTIDE SEQUENCE [LARGE SCALE GENOMIC DNA]</scope>
    <source>
        <strain evidence="3 4">NL8</strain>
    </source>
</reference>
<feature type="region of interest" description="Disordered" evidence="1">
    <location>
        <begin position="42"/>
        <end position="62"/>
    </location>
</feature>
<dbReference type="RefSeq" id="WP_212007045.1">
    <property type="nucleotide sequence ID" value="NZ_JAAFYZ010000002.1"/>
</dbReference>
<feature type="signal peptide" evidence="2">
    <location>
        <begin position="1"/>
        <end position="24"/>
    </location>
</feature>
<feature type="compositionally biased region" description="Low complexity" evidence="1">
    <location>
        <begin position="42"/>
        <end position="59"/>
    </location>
</feature>
<dbReference type="EMBL" id="JAAFYZ010000002">
    <property type="protein sequence ID" value="MBS2545379.1"/>
    <property type="molecule type" value="Genomic_DNA"/>
</dbReference>
<comment type="caution">
    <text evidence="3">The sequence shown here is derived from an EMBL/GenBank/DDBJ whole genome shotgun (WGS) entry which is preliminary data.</text>
</comment>
<evidence type="ECO:0000256" key="2">
    <source>
        <dbReference type="SAM" id="SignalP"/>
    </source>
</evidence>
<feature type="chain" id="PRO_5045089157" description="Lipoprotein" evidence="2">
    <location>
        <begin position="25"/>
        <end position="207"/>
    </location>
</feature>
<evidence type="ECO:0000313" key="4">
    <source>
        <dbReference type="Proteomes" id="UP000730482"/>
    </source>
</evidence>
<name>A0ABS5KGM3_9ACTN</name>
<evidence type="ECO:0008006" key="5">
    <source>
        <dbReference type="Google" id="ProtNLM"/>
    </source>
</evidence>
<accession>A0ABS5KGM3</accession>
<gene>
    <name evidence="3" type="ORF">KGQ19_00705</name>
</gene>
<sequence length="207" mass="21398">MISNRRSTAAVVAALMAVLTMATACGGSKGAPVAVAATSDVPSSITPSSATPSATTTSANDSADRTEVLVDYNKMIAVWVGMLDSGFLDFSISLYTNSTVAYKIRGELNQANTGGLIYKGSPKSSPTIASINLTANPPTATVHDCFDSRGWTPFLKSDPSKSALAPGQTIVPHPLTATLNKVAVKPQSPSTGGWVVTDYSIDTDHTC</sequence>
<keyword evidence="2" id="KW-0732">Signal</keyword>
<evidence type="ECO:0000313" key="3">
    <source>
        <dbReference type="EMBL" id="MBS2545379.1"/>
    </source>
</evidence>